<organism evidence="1 2">
    <name type="scientific">Flavihumibacter solisilvae</name>
    <dbReference type="NCBI Taxonomy" id="1349421"/>
    <lineage>
        <taxon>Bacteria</taxon>
        <taxon>Pseudomonadati</taxon>
        <taxon>Bacteroidota</taxon>
        <taxon>Chitinophagia</taxon>
        <taxon>Chitinophagales</taxon>
        <taxon>Chitinophagaceae</taxon>
        <taxon>Flavihumibacter</taxon>
    </lineage>
</organism>
<dbReference type="Proteomes" id="UP000031408">
    <property type="component" value="Unassembled WGS sequence"/>
</dbReference>
<proteinExistence type="predicted"/>
<dbReference type="STRING" id="1349421.OI18_00735"/>
<keyword evidence="2" id="KW-1185">Reference proteome</keyword>
<evidence type="ECO:0000313" key="1">
    <source>
        <dbReference type="EMBL" id="KIC96320.1"/>
    </source>
</evidence>
<dbReference type="AlphaFoldDB" id="A0A0C1IQ13"/>
<name>A0A0C1IQ13_9BACT</name>
<dbReference type="EMBL" id="JSVC01000001">
    <property type="protein sequence ID" value="KIC96320.1"/>
    <property type="molecule type" value="Genomic_DNA"/>
</dbReference>
<dbReference type="OrthoDB" id="666433at2"/>
<sequence>MTTYNTLQQLMNSFQHCLFFNLSDKEWKLPNGIARLLDVDDSGCCWFLFHISVDDTGLYETESPARIRLYEKGRDCYVEANGKAELLRDPIDWTRCTKISYGMAKALRYHGLIVRFRIFQATVKEAGRIARRNFFQRMFDGFNEWISGRQVGETVYPHHVLSH</sequence>
<protein>
    <submittedName>
        <fullName evidence="1">Uncharacterized protein</fullName>
    </submittedName>
</protein>
<accession>A0A0C1IQ13</accession>
<reference evidence="1 2" key="1">
    <citation type="submission" date="2014-11" db="EMBL/GenBank/DDBJ databases">
        <title>Genome sequence of Flavihumibacter solisilvae 3-3.</title>
        <authorList>
            <person name="Zhou G."/>
            <person name="Li M."/>
            <person name="Wang G."/>
        </authorList>
    </citation>
    <scope>NUCLEOTIDE SEQUENCE [LARGE SCALE GENOMIC DNA]</scope>
    <source>
        <strain evidence="1 2">3-3</strain>
    </source>
</reference>
<evidence type="ECO:0000313" key="2">
    <source>
        <dbReference type="Proteomes" id="UP000031408"/>
    </source>
</evidence>
<comment type="caution">
    <text evidence="1">The sequence shown here is derived from an EMBL/GenBank/DDBJ whole genome shotgun (WGS) entry which is preliminary data.</text>
</comment>
<gene>
    <name evidence="1" type="ORF">OI18_00735</name>
</gene>
<dbReference type="RefSeq" id="WP_039136162.1">
    <property type="nucleotide sequence ID" value="NZ_JSVC01000001.1"/>
</dbReference>